<sequence length="547" mass="61618">WKKQRWGHQAAHLRSSLEHTSGAARTHRWCRRRPQNRQPTRRRSPLPLESTPPPIFPDTLHHVSGCHFRVPSRAQVFPLTFNHRRQRAAVKPASDFTALSFLIGVHLDGMEPSSKAPDRSVLSLPLDALCEVLLRLPAKELCRLRLVCRPWRSLLSDPHFIAAHAARHPGPLVVSGYDTTDSRRILCDIMDLSGRVVKRIRSTEDSRRMDMVITAQLDLICTIRGISKSCRLLDPATGSVSVLPEGFAEEHGALGLNIFHYGAAIDFGKVASTGKYKVLRVFDNTFRNPAAEQLCDVFTLDGTREARWRPKKASPDPVCSRHESRIAFNGIVYFFTKNEGDMHHQKRIASFDLETEEWRATLQGPPITFVANSLGLPNNSVTCNSLSLATLNDSLVVVHCTRSYSTDLWFLMDFEKGLWVKQHHLQITPSGRHDEFIVHPLSVLNDGRILLYSGTVRGFLSIYDPRTRACTDLVDIRPYAGIGLYTGSLLCLPNIFYYPHDSSCLGQAHLRDPDCLIDIRKASEHPTFILSGKMGSYNGFYRLSKLS</sequence>
<feature type="compositionally biased region" description="Basic residues" evidence="1">
    <location>
        <begin position="25"/>
        <end position="44"/>
    </location>
</feature>
<dbReference type="InterPro" id="IPR001810">
    <property type="entry name" value="F-box_dom"/>
</dbReference>
<feature type="region of interest" description="Disordered" evidence="1">
    <location>
        <begin position="1"/>
        <end position="54"/>
    </location>
</feature>
<dbReference type="SUPFAM" id="SSF82171">
    <property type="entry name" value="DPP6 N-terminal domain-like"/>
    <property type="match status" value="1"/>
</dbReference>
<dbReference type="Gramene" id="TVU41315">
    <property type="protein sequence ID" value="TVU41315"/>
    <property type="gene ID" value="EJB05_14821"/>
</dbReference>
<evidence type="ECO:0000313" key="4">
    <source>
        <dbReference type="Proteomes" id="UP000324897"/>
    </source>
</evidence>
<dbReference type="SMART" id="SM00256">
    <property type="entry name" value="FBOX"/>
    <property type="match status" value="1"/>
</dbReference>
<dbReference type="Gene3D" id="2.120.10.80">
    <property type="entry name" value="Kelch-type beta propeller"/>
    <property type="match status" value="1"/>
</dbReference>
<keyword evidence="4" id="KW-1185">Reference proteome</keyword>
<dbReference type="CDD" id="cd22157">
    <property type="entry name" value="F-box_AtFBW1-like"/>
    <property type="match status" value="1"/>
</dbReference>
<dbReference type="Gene3D" id="1.20.1280.50">
    <property type="match status" value="1"/>
</dbReference>
<reference evidence="3 4" key="1">
    <citation type="journal article" date="2019" name="Sci. Rep.">
        <title>A high-quality genome of Eragrostis curvula grass provides insights into Poaceae evolution and supports new strategies to enhance forage quality.</title>
        <authorList>
            <person name="Carballo J."/>
            <person name="Santos B.A.C.M."/>
            <person name="Zappacosta D."/>
            <person name="Garbus I."/>
            <person name="Selva J.P."/>
            <person name="Gallo C.A."/>
            <person name="Diaz A."/>
            <person name="Albertini E."/>
            <person name="Caccamo M."/>
            <person name="Echenique V."/>
        </authorList>
    </citation>
    <scope>NUCLEOTIDE SEQUENCE [LARGE SCALE GENOMIC DNA]</scope>
    <source>
        <strain evidence="4">cv. Victoria</strain>
        <tissue evidence="3">Leaf</tissue>
    </source>
</reference>
<evidence type="ECO:0000259" key="2">
    <source>
        <dbReference type="PROSITE" id="PS50181"/>
    </source>
</evidence>
<protein>
    <recommendedName>
        <fullName evidence="2">F-box domain-containing protein</fullName>
    </recommendedName>
</protein>
<dbReference type="NCBIfam" id="TIGR01640">
    <property type="entry name" value="F_box_assoc_1"/>
    <property type="match status" value="1"/>
</dbReference>
<gene>
    <name evidence="3" type="ORF">EJB05_14821</name>
</gene>
<name>A0A5J9W090_9POAL</name>
<dbReference type="PANTHER" id="PTHR31111:SF133">
    <property type="entry name" value="OS07G0196600 PROTEIN"/>
    <property type="match status" value="1"/>
</dbReference>
<feature type="non-terminal residue" evidence="3">
    <location>
        <position position="1"/>
    </location>
</feature>
<proteinExistence type="predicted"/>
<evidence type="ECO:0000313" key="3">
    <source>
        <dbReference type="EMBL" id="TVU41315.1"/>
    </source>
</evidence>
<dbReference type="InterPro" id="IPR036047">
    <property type="entry name" value="F-box-like_dom_sf"/>
</dbReference>
<dbReference type="Proteomes" id="UP000324897">
    <property type="component" value="Chromosome 4"/>
</dbReference>
<dbReference type="PROSITE" id="PS50181">
    <property type="entry name" value="FBOX"/>
    <property type="match status" value="1"/>
</dbReference>
<dbReference type="SUPFAM" id="SSF81383">
    <property type="entry name" value="F-box domain"/>
    <property type="match status" value="1"/>
</dbReference>
<feature type="domain" description="F-box" evidence="2">
    <location>
        <begin position="118"/>
        <end position="164"/>
    </location>
</feature>
<dbReference type="Pfam" id="PF00646">
    <property type="entry name" value="F-box"/>
    <property type="match status" value="1"/>
</dbReference>
<evidence type="ECO:0000256" key="1">
    <source>
        <dbReference type="SAM" id="MobiDB-lite"/>
    </source>
</evidence>
<dbReference type="Pfam" id="PF08268">
    <property type="entry name" value="FBA_3"/>
    <property type="match status" value="1"/>
</dbReference>
<dbReference type="OrthoDB" id="657759at2759"/>
<comment type="caution">
    <text evidence="3">The sequence shown here is derived from an EMBL/GenBank/DDBJ whole genome shotgun (WGS) entry which is preliminary data.</text>
</comment>
<dbReference type="AlphaFoldDB" id="A0A5J9W090"/>
<dbReference type="PANTHER" id="PTHR31111">
    <property type="entry name" value="BNAA05G37150D PROTEIN-RELATED"/>
    <property type="match status" value="1"/>
</dbReference>
<accession>A0A5J9W090</accession>
<dbReference type="InterPro" id="IPR017451">
    <property type="entry name" value="F-box-assoc_interact_dom"/>
</dbReference>
<dbReference type="InterPro" id="IPR013187">
    <property type="entry name" value="F-box-assoc_dom_typ3"/>
</dbReference>
<organism evidence="3 4">
    <name type="scientific">Eragrostis curvula</name>
    <name type="common">weeping love grass</name>
    <dbReference type="NCBI Taxonomy" id="38414"/>
    <lineage>
        <taxon>Eukaryota</taxon>
        <taxon>Viridiplantae</taxon>
        <taxon>Streptophyta</taxon>
        <taxon>Embryophyta</taxon>
        <taxon>Tracheophyta</taxon>
        <taxon>Spermatophyta</taxon>
        <taxon>Magnoliopsida</taxon>
        <taxon>Liliopsida</taxon>
        <taxon>Poales</taxon>
        <taxon>Poaceae</taxon>
        <taxon>PACMAD clade</taxon>
        <taxon>Chloridoideae</taxon>
        <taxon>Eragrostideae</taxon>
        <taxon>Eragrostidinae</taxon>
        <taxon>Eragrostis</taxon>
    </lineage>
</organism>
<dbReference type="EMBL" id="RWGY01000007">
    <property type="protein sequence ID" value="TVU41315.1"/>
    <property type="molecule type" value="Genomic_DNA"/>
</dbReference>
<dbReference type="InterPro" id="IPR015915">
    <property type="entry name" value="Kelch-typ_b-propeller"/>
</dbReference>